<reference evidence="1" key="2">
    <citation type="submission" date="2020-11" db="EMBL/GenBank/DDBJ databases">
        <authorList>
            <person name="McCartney M.A."/>
            <person name="Auch B."/>
            <person name="Kono T."/>
            <person name="Mallez S."/>
            <person name="Becker A."/>
            <person name="Gohl D.M."/>
            <person name="Silverstein K.A.T."/>
            <person name="Koren S."/>
            <person name="Bechman K.B."/>
            <person name="Herman A."/>
            <person name="Abrahante J.E."/>
            <person name="Garbe J."/>
        </authorList>
    </citation>
    <scope>NUCLEOTIDE SEQUENCE</scope>
    <source>
        <strain evidence="1">Duluth1</strain>
        <tissue evidence="1">Whole animal</tissue>
    </source>
</reference>
<name>A0A9D3Z6H7_DREPO</name>
<protein>
    <submittedName>
        <fullName evidence="1">Uncharacterized protein</fullName>
    </submittedName>
</protein>
<evidence type="ECO:0000313" key="2">
    <source>
        <dbReference type="Proteomes" id="UP000828390"/>
    </source>
</evidence>
<reference evidence="1" key="1">
    <citation type="journal article" date="2019" name="bioRxiv">
        <title>The Genome of the Zebra Mussel, Dreissena polymorpha: A Resource for Invasive Species Research.</title>
        <authorList>
            <person name="McCartney M.A."/>
            <person name="Auch B."/>
            <person name="Kono T."/>
            <person name="Mallez S."/>
            <person name="Zhang Y."/>
            <person name="Obille A."/>
            <person name="Becker A."/>
            <person name="Abrahante J.E."/>
            <person name="Garbe J."/>
            <person name="Badalamenti J.P."/>
            <person name="Herman A."/>
            <person name="Mangelson H."/>
            <person name="Liachko I."/>
            <person name="Sullivan S."/>
            <person name="Sone E.D."/>
            <person name="Koren S."/>
            <person name="Silverstein K.A.T."/>
            <person name="Beckman K.B."/>
            <person name="Gohl D.M."/>
        </authorList>
    </citation>
    <scope>NUCLEOTIDE SEQUENCE</scope>
    <source>
        <strain evidence="1">Duluth1</strain>
        <tissue evidence="1">Whole animal</tissue>
    </source>
</reference>
<gene>
    <name evidence="1" type="ORF">DPMN_070739</name>
</gene>
<evidence type="ECO:0000313" key="1">
    <source>
        <dbReference type="EMBL" id="KAH3711237.1"/>
    </source>
</evidence>
<accession>A0A9D3Z6H7</accession>
<proteinExistence type="predicted"/>
<dbReference type="EMBL" id="JAIWYP010000014">
    <property type="protein sequence ID" value="KAH3711237.1"/>
    <property type="molecule type" value="Genomic_DNA"/>
</dbReference>
<dbReference type="AlphaFoldDB" id="A0A9D3Z6H7"/>
<keyword evidence="2" id="KW-1185">Reference proteome</keyword>
<sequence length="79" mass="9265">MATPRWWDSYRLYYVCHSLLCSDELISENSREDEPMSFSGIRQPPTKAFMDDMTITSKSVPEGRWMLEDFRVNGELIPT</sequence>
<comment type="caution">
    <text evidence="1">The sequence shown here is derived from an EMBL/GenBank/DDBJ whole genome shotgun (WGS) entry which is preliminary data.</text>
</comment>
<organism evidence="1 2">
    <name type="scientific">Dreissena polymorpha</name>
    <name type="common">Zebra mussel</name>
    <name type="synonym">Mytilus polymorpha</name>
    <dbReference type="NCBI Taxonomy" id="45954"/>
    <lineage>
        <taxon>Eukaryota</taxon>
        <taxon>Metazoa</taxon>
        <taxon>Spiralia</taxon>
        <taxon>Lophotrochozoa</taxon>
        <taxon>Mollusca</taxon>
        <taxon>Bivalvia</taxon>
        <taxon>Autobranchia</taxon>
        <taxon>Heteroconchia</taxon>
        <taxon>Euheterodonta</taxon>
        <taxon>Imparidentia</taxon>
        <taxon>Neoheterodontei</taxon>
        <taxon>Myida</taxon>
        <taxon>Dreissenoidea</taxon>
        <taxon>Dreissenidae</taxon>
        <taxon>Dreissena</taxon>
    </lineage>
</organism>
<dbReference type="Proteomes" id="UP000828390">
    <property type="component" value="Unassembled WGS sequence"/>
</dbReference>